<sequence>MKILILIIASLLLIRVESKDGYPMTRDNCLISCGRGDTFCNTECNLKKASRGYCSYWEQACYCHDLPEDAKIWEGGTIKCAGK</sequence>
<dbReference type="AlphaFoldDB" id="A0A2I9LP97"/>
<dbReference type="InterPro" id="IPR044062">
    <property type="entry name" value="LCN-type_CS_alpha_beta_dom"/>
</dbReference>
<dbReference type="PRINTS" id="PR00285">
    <property type="entry name" value="SCORPNTOXIN"/>
</dbReference>
<dbReference type="InterPro" id="IPR002061">
    <property type="entry name" value="Scorpion_toxinL/defensin"/>
</dbReference>
<organism evidence="7">
    <name type="scientific">Centruroides hentzi</name>
    <dbReference type="NCBI Taxonomy" id="88313"/>
    <lineage>
        <taxon>Eukaryota</taxon>
        <taxon>Metazoa</taxon>
        <taxon>Ecdysozoa</taxon>
        <taxon>Arthropoda</taxon>
        <taxon>Chelicerata</taxon>
        <taxon>Arachnida</taxon>
        <taxon>Scorpiones</taxon>
        <taxon>Buthida</taxon>
        <taxon>Buthoidea</taxon>
        <taxon>Buthidae</taxon>
        <taxon>Centruroides</taxon>
    </lineage>
</organism>
<feature type="domain" description="LCN-type CS-alpha/beta" evidence="6">
    <location>
        <begin position="19"/>
        <end position="83"/>
    </location>
</feature>
<dbReference type="InterPro" id="IPR036574">
    <property type="entry name" value="Scorpion_toxin-like_sf"/>
</dbReference>
<feature type="chain" id="PRO_5014475890" evidence="5">
    <location>
        <begin position="19"/>
        <end position="83"/>
    </location>
</feature>
<keyword evidence="4" id="KW-1015">Disulfide bond</keyword>
<keyword evidence="2" id="KW-0964">Secreted</keyword>
<feature type="signal peptide" evidence="5">
    <location>
        <begin position="1"/>
        <end position="18"/>
    </location>
</feature>
<evidence type="ECO:0000256" key="4">
    <source>
        <dbReference type="ARBA" id="ARBA00023157"/>
    </source>
</evidence>
<dbReference type="Gene3D" id="3.30.30.10">
    <property type="entry name" value="Knottin, scorpion toxin-like"/>
    <property type="match status" value="1"/>
</dbReference>
<accession>A0A2I9LP97</accession>
<evidence type="ECO:0000256" key="3">
    <source>
        <dbReference type="ARBA" id="ARBA00022656"/>
    </source>
</evidence>
<evidence type="ECO:0000256" key="1">
    <source>
        <dbReference type="ARBA" id="ARBA00004613"/>
    </source>
</evidence>
<dbReference type="Pfam" id="PF00537">
    <property type="entry name" value="Toxin_3"/>
    <property type="match status" value="1"/>
</dbReference>
<dbReference type="GO" id="GO:0005576">
    <property type="term" value="C:extracellular region"/>
    <property type="evidence" value="ECO:0007669"/>
    <property type="project" value="UniProtKB-SubCell"/>
</dbReference>
<dbReference type="CDD" id="cd23106">
    <property type="entry name" value="neurotoxins_LC_scorpion"/>
    <property type="match status" value="1"/>
</dbReference>
<dbReference type="PROSITE" id="PS51863">
    <property type="entry name" value="LCN_CSAB"/>
    <property type="match status" value="1"/>
</dbReference>
<evidence type="ECO:0000313" key="7">
    <source>
        <dbReference type="EMBL" id="MBW20219.1"/>
    </source>
</evidence>
<keyword evidence="3" id="KW-0800">Toxin</keyword>
<keyword evidence="5" id="KW-0732">Signal</keyword>
<proteinExistence type="predicted"/>
<dbReference type="GO" id="GO:0019871">
    <property type="term" value="F:sodium channel inhibitor activity"/>
    <property type="evidence" value="ECO:0007669"/>
    <property type="project" value="InterPro"/>
</dbReference>
<reference evidence="7" key="1">
    <citation type="journal article" date="2017" name="Toxicon">
        <title>Venom-gland transcriptomics and venom proteomics of the Hentz striped scorpion (Centruroides hentzi; Buthidae) reveal high toxin diversity in a harmless member of a lethal family.</title>
        <authorList>
            <person name="Ward M.J."/>
            <person name="Ellsworth S.A."/>
            <person name="Rokyta D.R."/>
        </authorList>
    </citation>
    <scope>NUCLEOTIDE SEQUENCE</scope>
    <source>
        <tissue evidence="7">Venom gland</tissue>
    </source>
</reference>
<dbReference type="GO" id="GO:0090729">
    <property type="term" value="F:toxin activity"/>
    <property type="evidence" value="ECO:0007669"/>
    <property type="project" value="UniProtKB-KW"/>
</dbReference>
<evidence type="ECO:0000256" key="5">
    <source>
        <dbReference type="SAM" id="SignalP"/>
    </source>
</evidence>
<dbReference type="SMART" id="SM00505">
    <property type="entry name" value="Knot1"/>
    <property type="match status" value="1"/>
</dbReference>
<name>A0A2I9LP97_9SCOR</name>
<dbReference type="SUPFAM" id="SSF57095">
    <property type="entry name" value="Scorpion toxin-like"/>
    <property type="match status" value="1"/>
</dbReference>
<evidence type="ECO:0000259" key="6">
    <source>
        <dbReference type="PROSITE" id="PS51863"/>
    </source>
</evidence>
<comment type="subcellular location">
    <subcellularLocation>
        <location evidence="1">Secreted</location>
    </subcellularLocation>
</comment>
<evidence type="ECO:0000256" key="2">
    <source>
        <dbReference type="ARBA" id="ARBA00022525"/>
    </source>
</evidence>
<dbReference type="GO" id="GO:0006952">
    <property type="term" value="P:defense response"/>
    <property type="evidence" value="ECO:0007669"/>
    <property type="project" value="InterPro"/>
</dbReference>
<dbReference type="EMBL" id="GFWZ01000229">
    <property type="protein sequence ID" value="MBW20219.1"/>
    <property type="molecule type" value="Transcribed_RNA"/>
</dbReference>
<dbReference type="InterPro" id="IPR003614">
    <property type="entry name" value="Knottins"/>
</dbReference>
<protein>
    <submittedName>
        <fullName evidence="7">NaTx</fullName>
    </submittedName>
</protein>
<dbReference type="InterPro" id="IPR018218">
    <property type="entry name" value="Scorpion_toxinL"/>
</dbReference>